<evidence type="ECO:0000256" key="1">
    <source>
        <dbReference type="SAM" id="SignalP"/>
    </source>
</evidence>
<name>A0A9W6MPM1_9PROT</name>
<evidence type="ECO:0000313" key="2">
    <source>
        <dbReference type="EMBL" id="GLK53069.1"/>
    </source>
</evidence>
<dbReference type="Gene3D" id="3.40.50.150">
    <property type="entry name" value="Vaccinia Virus protein VP39"/>
    <property type="match status" value="1"/>
</dbReference>
<dbReference type="EMBL" id="BSFE01000008">
    <property type="protein sequence ID" value="GLK53069.1"/>
    <property type="molecule type" value="Genomic_DNA"/>
</dbReference>
<keyword evidence="1" id="KW-0732">Signal</keyword>
<dbReference type="GO" id="GO:0032259">
    <property type="term" value="P:methylation"/>
    <property type="evidence" value="ECO:0007669"/>
    <property type="project" value="UniProtKB-KW"/>
</dbReference>
<keyword evidence="2" id="KW-0808">Transferase</keyword>
<organism evidence="2 3">
    <name type="scientific">Maricaulis virginensis</name>
    <dbReference type="NCBI Taxonomy" id="144022"/>
    <lineage>
        <taxon>Bacteria</taxon>
        <taxon>Pseudomonadati</taxon>
        <taxon>Pseudomonadota</taxon>
        <taxon>Alphaproteobacteria</taxon>
        <taxon>Maricaulales</taxon>
        <taxon>Maricaulaceae</taxon>
        <taxon>Maricaulis</taxon>
    </lineage>
</organism>
<dbReference type="SUPFAM" id="SSF53335">
    <property type="entry name" value="S-adenosyl-L-methionine-dependent methyltransferases"/>
    <property type="match status" value="1"/>
</dbReference>
<keyword evidence="2" id="KW-0489">Methyltransferase</keyword>
<reference evidence="2" key="1">
    <citation type="journal article" date="2014" name="Int. J. Syst. Evol. Microbiol.">
        <title>Complete genome sequence of Corynebacterium casei LMG S-19264T (=DSM 44701T), isolated from a smear-ripened cheese.</title>
        <authorList>
            <consortium name="US DOE Joint Genome Institute (JGI-PGF)"/>
            <person name="Walter F."/>
            <person name="Albersmeier A."/>
            <person name="Kalinowski J."/>
            <person name="Ruckert C."/>
        </authorList>
    </citation>
    <scope>NUCLEOTIDE SEQUENCE</scope>
    <source>
        <strain evidence="2">VKM B-1513</strain>
    </source>
</reference>
<accession>A0A9W6MPM1</accession>
<feature type="signal peptide" evidence="1">
    <location>
        <begin position="1"/>
        <end position="25"/>
    </location>
</feature>
<proteinExistence type="predicted"/>
<dbReference type="RefSeq" id="WP_271187429.1">
    <property type="nucleotide sequence ID" value="NZ_BSFE01000008.1"/>
</dbReference>
<reference evidence="2" key="2">
    <citation type="submission" date="2023-01" db="EMBL/GenBank/DDBJ databases">
        <authorList>
            <person name="Sun Q."/>
            <person name="Evtushenko L."/>
        </authorList>
    </citation>
    <scope>NUCLEOTIDE SEQUENCE</scope>
    <source>
        <strain evidence="2">VKM B-1513</strain>
    </source>
</reference>
<dbReference type="AlphaFoldDB" id="A0A9W6MPM1"/>
<comment type="caution">
    <text evidence="2">The sequence shown here is derived from an EMBL/GenBank/DDBJ whole genome shotgun (WGS) entry which is preliminary data.</text>
</comment>
<protein>
    <submittedName>
        <fullName evidence="2">Methyltransferase</fullName>
    </submittedName>
</protein>
<feature type="chain" id="PRO_5040925875" evidence="1">
    <location>
        <begin position="26"/>
        <end position="302"/>
    </location>
</feature>
<dbReference type="CDD" id="cd02440">
    <property type="entry name" value="AdoMet_MTases"/>
    <property type="match status" value="1"/>
</dbReference>
<keyword evidence="3" id="KW-1185">Reference proteome</keyword>
<sequence length="302" mass="33508">MRQMISATTAIALAAAMTAAMPAMAQDDSMADGAMQHDTEMHHDADMSHDMHADQEMHADHDMHDEHDGMMDHADAMPQSLEDAVSDETRPEEDRLLDVNRHPAEVLLFAGLEHGWRVADLTAGSGYYTRVLSTAVGAEGHVYAHNPSWIAERFPEPNAALGMLADDRANVTHVVSPIETFAADIDEPLDGVMMVLFYHDTAWDETDRDAMNRAVYDALRPGGVYLVIDHHAPEGSGLEHVNTTHRIEASIVRAEIEAAGFVFDGESDMLANPDDPRDISVFDASIRRMTDRFVYRFRKPDM</sequence>
<dbReference type="GO" id="GO:0008168">
    <property type="term" value="F:methyltransferase activity"/>
    <property type="evidence" value="ECO:0007669"/>
    <property type="project" value="UniProtKB-KW"/>
</dbReference>
<dbReference type="Proteomes" id="UP001143486">
    <property type="component" value="Unassembled WGS sequence"/>
</dbReference>
<dbReference type="InterPro" id="IPR029063">
    <property type="entry name" value="SAM-dependent_MTases_sf"/>
</dbReference>
<gene>
    <name evidence="2" type="ORF">GCM10017621_25770</name>
</gene>
<evidence type="ECO:0000313" key="3">
    <source>
        <dbReference type="Proteomes" id="UP001143486"/>
    </source>
</evidence>